<evidence type="ECO:0000256" key="1">
    <source>
        <dbReference type="ARBA" id="ARBA00004429"/>
    </source>
</evidence>
<evidence type="ECO:0000313" key="10">
    <source>
        <dbReference type="EMBL" id="HGN86486.1"/>
    </source>
</evidence>
<evidence type="ECO:0000256" key="6">
    <source>
        <dbReference type="ARBA" id="ARBA00022989"/>
    </source>
</evidence>
<dbReference type="AlphaFoldDB" id="A0A7V4AP74"/>
<dbReference type="EMBL" id="DTAB01000564">
    <property type="protein sequence ID" value="HGN86486.1"/>
    <property type="molecule type" value="Genomic_DNA"/>
</dbReference>
<keyword evidence="7 8" id="KW-0472">Membrane</keyword>
<sequence length="101" mass="10583">MEEAGRVAGATPVRAFLTGTLPLLRGGILAAWFLLFIQFVREYSTGVYLLTAGTEVLGAQIVALWGTGAVEIIAALATVQVVIVSAVFVLANRLGVRPQGL</sequence>
<evidence type="ECO:0000256" key="8">
    <source>
        <dbReference type="SAM" id="Phobius"/>
    </source>
</evidence>
<evidence type="ECO:0000256" key="2">
    <source>
        <dbReference type="ARBA" id="ARBA00022448"/>
    </source>
</evidence>
<proteinExistence type="predicted"/>
<dbReference type="PROSITE" id="PS50928">
    <property type="entry name" value="ABC_TM1"/>
    <property type="match status" value="1"/>
</dbReference>
<evidence type="ECO:0000256" key="7">
    <source>
        <dbReference type="ARBA" id="ARBA00023136"/>
    </source>
</evidence>
<reference evidence="10" key="1">
    <citation type="journal article" date="2020" name="mSystems">
        <title>Genome- and Community-Level Interaction Insights into Carbon Utilization and Element Cycling Functions of Hydrothermarchaeota in Hydrothermal Sediment.</title>
        <authorList>
            <person name="Zhou Z."/>
            <person name="Liu Y."/>
            <person name="Xu W."/>
            <person name="Pan J."/>
            <person name="Luo Z.H."/>
            <person name="Li M."/>
        </authorList>
    </citation>
    <scope>NUCLEOTIDE SEQUENCE [LARGE SCALE GENOMIC DNA]</scope>
    <source>
        <strain evidence="10">SpSt-611</strain>
    </source>
</reference>
<dbReference type="PANTHER" id="PTHR43357">
    <property type="entry name" value="INNER MEMBRANE ABC TRANSPORTER PERMEASE PROTEIN YDCV"/>
    <property type="match status" value="1"/>
</dbReference>
<feature type="non-terminal residue" evidence="10">
    <location>
        <position position="1"/>
    </location>
</feature>
<evidence type="ECO:0000256" key="5">
    <source>
        <dbReference type="ARBA" id="ARBA00022692"/>
    </source>
</evidence>
<feature type="transmembrane region" description="Helical" evidence="8">
    <location>
        <begin position="47"/>
        <end position="66"/>
    </location>
</feature>
<keyword evidence="6 8" id="KW-1133">Transmembrane helix</keyword>
<keyword evidence="5 8" id="KW-0812">Transmembrane</keyword>
<comment type="caution">
    <text evidence="10">The sequence shown here is derived from an EMBL/GenBank/DDBJ whole genome shotgun (WGS) entry which is preliminary data.</text>
</comment>
<evidence type="ECO:0000256" key="4">
    <source>
        <dbReference type="ARBA" id="ARBA00022519"/>
    </source>
</evidence>
<keyword evidence="3" id="KW-1003">Cell membrane</keyword>
<gene>
    <name evidence="10" type="ORF">ENT80_10085</name>
</gene>
<evidence type="ECO:0000256" key="3">
    <source>
        <dbReference type="ARBA" id="ARBA00022475"/>
    </source>
</evidence>
<feature type="transmembrane region" description="Helical" evidence="8">
    <location>
        <begin position="23"/>
        <end position="40"/>
    </location>
</feature>
<dbReference type="Gene3D" id="1.10.3720.10">
    <property type="entry name" value="MetI-like"/>
    <property type="match status" value="1"/>
</dbReference>
<dbReference type="InterPro" id="IPR000515">
    <property type="entry name" value="MetI-like"/>
</dbReference>
<accession>A0A7V4AP74</accession>
<feature type="domain" description="ABC transmembrane type-1" evidence="9">
    <location>
        <begin position="1"/>
        <end position="91"/>
    </location>
</feature>
<dbReference type="SUPFAM" id="SSF161098">
    <property type="entry name" value="MetI-like"/>
    <property type="match status" value="1"/>
</dbReference>
<dbReference type="InterPro" id="IPR035906">
    <property type="entry name" value="MetI-like_sf"/>
</dbReference>
<organism evidence="10">
    <name type="scientific">Thermus tengchongensis</name>
    <dbReference type="NCBI Taxonomy" id="1214928"/>
    <lineage>
        <taxon>Bacteria</taxon>
        <taxon>Thermotogati</taxon>
        <taxon>Deinococcota</taxon>
        <taxon>Deinococci</taxon>
        <taxon>Thermales</taxon>
        <taxon>Thermaceae</taxon>
        <taxon>Thermus</taxon>
    </lineage>
</organism>
<dbReference type="GO" id="GO:0005886">
    <property type="term" value="C:plasma membrane"/>
    <property type="evidence" value="ECO:0007669"/>
    <property type="project" value="UniProtKB-SubCell"/>
</dbReference>
<protein>
    <submittedName>
        <fullName evidence="10">Iron ABC transporter permease</fullName>
    </submittedName>
</protein>
<keyword evidence="4" id="KW-0997">Cell inner membrane</keyword>
<keyword evidence="2" id="KW-0813">Transport</keyword>
<name>A0A7V4AP74_9DEIN</name>
<feature type="transmembrane region" description="Helical" evidence="8">
    <location>
        <begin position="72"/>
        <end position="91"/>
    </location>
</feature>
<comment type="subcellular location">
    <subcellularLocation>
        <location evidence="1">Cell inner membrane</location>
        <topology evidence="1">Multi-pass membrane protein</topology>
    </subcellularLocation>
</comment>
<evidence type="ECO:0000259" key="9">
    <source>
        <dbReference type="PROSITE" id="PS50928"/>
    </source>
</evidence>
<dbReference type="GO" id="GO:0055085">
    <property type="term" value="P:transmembrane transport"/>
    <property type="evidence" value="ECO:0007669"/>
    <property type="project" value="InterPro"/>
</dbReference>
<dbReference type="PANTHER" id="PTHR43357:SF4">
    <property type="entry name" value="INNER MEMBRANE ABC TRANSPORTER PERMEASE PROTEIN YDCV"/>
    <property type="match status" value="1"/>
</dbReference>